<dbReference type="InterPro" id="IPR008651">
    <property type="entry name" value="Uncharacterised_HicB"/>
</dbReference>
<evidence type="ECO:0000313" key="1">
    <source>
        <dbReference type="EMBL" id="SKA66608.1"/>
    </source>
</evidence>
<dbReference type="EMBL" id="FUXX01000036">
    <property type="protein sequence ID" value="SKA66608.1"/>
    <property type="molecule type" value="Genomic_DNA"/>
</dbReference>
<organism evidence="1 2">
    <name type="scientific">Succinivibrio dextrinosolvens DSM 3072</name>
    <dbReference type="NCBI Taxonomy" id="1123324"/>
    <lineage>
        <taxon>Bacteria</taxon>
        <taxon>Pseudomonadati</taxon>
        <taxon>Pseudomonadota</taxon>
        <taxon>Gammaproteobacteria</taxon>
        <taxon>Aeromonadales</taxon>
        <taxon>Succinivibrionaceae</taxon>
        <taxon>Succinivibrio</taxon>
    </lineage>
</organism>
<dbReference type="InterPro" id="IPR035069">
    <property type="entry name" value="TTHA1013/TTHA0281-like"/>
</dbReference>
<dbReference type="Pfam" id="PF05534">
    <property type="entry name" value="HicB"/>
    <property type="match status" value="1"/>
</dbReference>
<dbReference type="Proteomes" id="UP000242432">
    <property type="component" value="Unassembled WGS sequence"/>
</dbReference>
<reference evidence="2" key="1">
    <citation type="submission" date="2017-02" db="EMBL/GenBank/DDBJ databases">
        <authorList>
            <person name="Varghese N."/>
            <person name="Submissions S."/>
        </authorList>
    </citation>
    <scope>NUCLEOTIDE SEQUENCE [LARGE SCALE GENOMIC DNA]</scope>
    <source>
        <strain evidence="2">DSM 3072</strain>
    </source>
</reference>
<dbReference type="SUPFAM" id="SSF143100">
    <property type="entry name" value="TTHA1013/TTHA0281-like"/>
    <property type="match status" value="1"/>
</dbReference>
<proteinExistence type="predicted"/>
<dbReference type="STRING" id="83771.SAMN02910357_02604"/>
<evidence type="ECO:0000313" key="2">
    <source>
        <dbReference type="Proteomes" id="UP000242432"/>
    </source>
</evidence>
<dbReference type="RefSeq" id="WP_078929215.1">
    <property type="nucleotide sequence ID" value="NZ_FUXX01000036.1"/>
</dbReference>
<name>A0A1T4VP26_9GAMM</name>
<protein>
    <submittedName>
        <fullName evidence="1">Predicted nuclease of the RNAse H fold, HicB family</fullName>
    </submittedName>
</protein>
<sequence>MEKDNLLKYKNYIGSIEYNLKDKVLFGKFLFIDDLISYEGETLGDLEGNFKEAVDDYLQTCAEFGKKPQKSYRGSFNIRTTPLIHHRLSYYAKAKGVSLNRLITDIFNSYIENNQKNI</sequence>
<keyword evidence="2" id="KW-1185">Reference proteome</keyword>
<gene>
    <name evidence="1" type="ORF">SAMN02745213_01846</name>
</gene>
<dbReference type="AlphaFoldDB" id="A0A1T4VP26"/>
<accession>A0A1T4VP26</accession>